<dbReference type="Proteomes" id="UP000759537">
    <property type="component" value="Unassembled WGS sequence"/>
</dbReference>
<reference evidence="2" key="1">
    <citation type="submission" date="2019-10" db="EMBL/GenBank/DDBJ databases">
        <authorList>
            <consortium name="DOE Joint Genome Institute"/>
            <person name="Kuo A."/>
            <person name="Miyauchi S."/>
            <person name="Kiss E."/>
            <person name="Drula E."/>
            <person name="Kohler A."/>
            <person name="Sanchez-Garcia M."/>
            <person name="Andreopoulos B."/>
            <person name="Barry K.W."/>
            <person name="Bonito G."/>
            <person name="Buee M."/>
            <person name="Carver A."/>
            <person name="Chen C."/>
            <person name="Cichocki N."/>
            <person name="Clum A."/>
            <person name="Culley D."/>
            <person name="Crous P.W."/>
            <person name="Fauchery L."/>
            <person name="Girlanda M."/>
            <person name="Hayes R."/>
            <person name="Keri Z."/>
            <person name="LaButti K."/>
            <person name="Lipzen A."/>
            <person name="Lombard V."/>
            <person name="Magnuson J."/>
            <person name="Maillard F."/>
            <person name="Morin E."/>
            <person name="Murat C."/>
            <person name="Nolan M."/>
            <person name="Ohm R."/>
            <person name="Pangilinan J."/>
            <person name="Pereira M."/>
            <person name="Perotto S."/>
            <person name="Peter M."/>
            <person name="Riley R."/>
            <person name="Sitrit Y."/>
            <person name="Stielow B."/>
            <person name="Szollosi G."/>
            <person name="Zifcakova L."/>
            <person name="Stursova M."/>
            <person name="Spatafora J.W."/>
            <person name="Tedersoo L."/>
            <person name="Vaario L.-M."/>
            <person name="Yamada A."/>
            <person name="Yan M."/>
            <person name="Wang P."/>
            <person name="Xu J."/>
            <person name="Bruns T."/>
            <person name="Baldrian P."/>
            <person name="Vilgalys R."/>
            <person name="Henrissat B."/>
            <person name="Grigoriev I.V."/>
            <person name="Hibbett D."/>
            <person name="Nagy L.G."/>
            <person name="Martin F.M."/>
        </authorList>
    </citation>
    <scope>NUCLEOTIDE SEQUENCE</scope>
    <source>
        <strain evidence="2">Prilba</strain>
    </source>
</reference>
<evidence type="ECO:0000313" key="2">
    <source>
        <dbReference type="EMBL" id="KAF8484851.1"/>
    </source>
</evidence>
<dbReference type="AlphaFoldDB" id="A0A9P5N2T0"/>
<dbReference type="EMBL" id="WHVB01000003">
    <property type="protein sequence ID" value="KAF8484851.1"/>
    <property type="molecule type" value="Genomic_DNA"/>
</dbReference>
<accession>A0A9P5N2T0</accession>
<reference evidence="2" key="2">
    <citation type="journal article" date="2020" name="Nat. Commun.">
        <title>Large-scale genome sequencing of mycorrhizal fungi provides insights into the early evolution of symbiotic traits.</title>
        <authorList>
            <person name="Miyauchi S."/>
            <person name="Kiss E."/>
            <person name="Kuo A."/>
            <person name="Drula E."/>
            <person name="Kohler A."/>
            <person name="Sanchez-Garcia M."/>
            <person name="Morin E."/>
            <person name="Andreopoulos B."/>
            <person name="Barry K.W."/>
            <person name="Bonito G."/>
            <person name="Buee M."/>
            <person name="Carver A."/>
            <person name="Chen C."/>
            <person name="Cichocki N."/>
            <person name="Clum A."/>
            <person name="Culley D."/>
            <person name="Crous P.W."/>
            <person name="Fauchery L."/>
            <person name="Girlanda M."/>
            <person name="Hayes R.D."/>
            <person name="Keri Z."/>
            <person name="LaButti K."/>
            <person name="Lipzen A."/>
            <person name="Lombard V."/>
            <person name="Magnuson J."/>
            <person name="Maillard F."/>
            <person name="Murat C."/>
            <person name="Nolan M."/>
            <person name="Ohm R.A."/>
            <person name="Pangilinan J."/>
            <person name="Pereira M.F."/>
            <person name="Perotto S."/>
            <person name="Peter M."/>
            <person name="Pfister S."/>
            <person name="Riley R."/>
            <person name="Sitrit Y."/>
            <person name="Stielow J.B."/>
            <person name="Szollosi G."/>
            <person name="Zifcakova L."/>
            <person name="Stursova M."/>
            <person name="Spatafora J.W."/>
            <person name="Tedersoo L."/>
            <person name="Vaario L.M."/>
            <person name="Yamada A."/>
            <person name="Yan M."/>
            <person name="Wang P."/>
            <person name="Xu J."/>
            <person name="Bruns T."/>
            <person name="Baldrian P."/>
            <person name="Vilgalys R."/>
            <person name="Dunand C."/>
            <person name="Henrissat B."/>
            <person name="Grigoriev I.V."/>
            <person name="Hibbett D."/>
            <person name="Nagy L.G."/>
            <person name="Martin F.M."/>
        </authorList>
    </citation>
    <scope>NUCLEOTIDE SEQUENCE</scope>
    <source>
        <strain evidence="2">Prilba</strain>
    </source>
</reference>
<keyword evidence="1" id="KW-0472">Membrane</keyword>
<protein>
    <submittedName>
        <fullName evidence="2">Uncharacterized protein</fullName>
    </submittedName>
</protein>
<dbReference type="OrthoDB" id="3317399at2759"/>
<keyword evidence="3" id="KW-1185">Reference proteome</keyword>
<comment type="caution">
    <text evidence="2">The sequence shown here is derived from an EMBL/GenBank/DDBJ whole genome shotgun (WGS) entry which is preliminary data.</text>
</comment>
<sequence>MSASPDIAYSHGPFSEGSYDQFPIEDGSVVIAKPVDRALVNNPLYGDYLHVGVACLVGLVLTVLLGLLIRRNGLTLPAVRFKRLKRQRYPAGDTETGYEGVTDLGFEESEKVEETSPPLARFYQCYSVRPRPWAAMIEEREVSVKSIRPIKPVRPGDVRKRGFTVLCQLIPRLVQRACELLKHKFI</sequence>
<evidence type="ECO:0000256" key="1">
    <source>
        <dbReference type="SAM" id="Phobius"/>
    </source>
</evidence>
<keyword evidence="1" id="KW-1133">Transmembrane helix</keyword>
<name>A0A9P5N2T0_9AGAM</name>
<proteinExistence type="predicted"/>
<keyword evidence="1" id="KW-0812">Transmembrane</keyword>
<organism evidence="2 3">
    <name type="scientific">Russula ochroleuca</name>
    <dbReference type="NCBI Taxonomy" id="152965"/>
    <lineage>
        <taxon>Eukaryota</taxon>
        <taxon>Fungi</taxon>
        <taxon>Dikarya</taxon>
        <taxon>Basidiomycota</taxon>
        <taxon>Agaricomycotina</taxon>
        <taxon>Agaricomycetes</taxon>
        <taxon>Russulales</taxon>
        <taxon>Russulaceae</taxon>
        <taxon>Russula</taxon>
    </lineage>
</organism>
<feature type="transmembrane region" description="Helical" evidence="1">
    <location>
        <begin position="48"/>
        <end position="69"/>
    </location>
</feature>
<evidence type="ECO:0000313" key="3">
    <source>
        <dbReference type="Proteomes" id="UP000759537"/>
    </source>
</evidence>
<gene>
    <name evidence="2" type="ORF">DFH94DRAFT_679428</name>
</gene>